<reference evidence="2" key="1">
    <citation type="submission" date="2021-11" db="EMBL/GenBank/DDBJ databases">
        <authorList>
            <consortium name="Genoscope - CEA"/>
            <person name="William W."/>
        </authorList>
    </citation>
    <scope>NUCLEOTIDE SEQUENCE</scope>
</reference>
<accession>A0A8J2WIW8</accession>
<protein>
    <submittedName>
        <fullName evidence="2">Uncharacterized protein</fullName>
    </submittedName>
</protein>
<keyword evidence="3" id="KW-1185">Reference proteome</keyword>
<dbReference type="EMBL" id="CAKKNE010000003">
    <property type="protein sequence ID" value="CAH0370590.1"/>
    <property type="molecule type" value="Genomic_DNA"/>
</dbReference>
<name>A0A8J2WIW8_9STRA</name>
<gene>
    <name evidence="2" type="ORF">PECAL_3P04860</name>
</gene>
<evidence type="ECO:0000313" key="2">
    <source>
        <dbReference type="EMBL" id="CAH0370590.1"/>
    </source>
</evidence>
<proteinExistence type="predicted"/>
<dbReference type="AlphaFoldDB" id="A0A8J2WIW8"/>
<organism evidence="2 3">
    <name type="scientific">Pelagomonas calceolata</name>
    <dbReference type="NCBI Taxonomy" id="35677"/>
    <lineage>
        <taxon>Eukaryota</taxon>
        <taxon>Sar</taxon>
        <taxon>Stramenopiles</taxon>
        <taxon>Ochrophyta</taxon>
        <taxon>Pelagophyceae</taxon>
        <taxon>Pelagomonadales</taxon>
        <taxon>Pelagomonadaceae</taxon>
        <taxon>Pelagomonas</taxon>
    </lineage>
</organism>
<feature type="non-terminal residue" evidence="2">
    <location>
        <position position="1"/>
    </location>
</feature>
<feature type="region of interest" description="Disordered" evidence="1">
    <location>
        <begin position="108"/>
        <end position="139"/>
    </location>
</feature>
<evidence type="ECO:0000256" key="1">
    <source>
        <dbReference type="SAM" id="MobiDB-lite"/>
    </source>
</evidence>
<feature type="region of interest" description="Disordered" evidence="1">
    <location>
        <begin position="65"/>
        <end position="88"/>
    </location>
</feature>
<feature type="compositionally biased region" description="Basic residues" evidence="1">
    <location>
        <begin position="108"/>
        <end position="117"/>
    </location>
</feature>
<evidence type="ECO:0000313" key="3">
    <source>
        <dbReference type="Proteomes" id="UP000789595"/>
    </source>
</evidence>
<dbReference type="Proteomes" id="UP000789595">
    <property type="component" value="Unassembled WGS sequence"/>
</dbReference>
<sequence length="248" mass="28495">CATAKLHHNHPPRRHARLQLGQRARDGARPRVATTVVEVELVSGVVARRPWRLVFQELPRRTLRRRRHRRRRHGRRGHGAHAPRRGLRRRRLNHNTLVVEQRVAHCPARARRQRAPRRQLDDLAEPGVEGPRAGAVRGRRVDRCTKELRREAARRRRRRARERALHQSRLLSQLPPQLLERREGHLLRRAQPPGSCATDHKITRVSTQPARGHARLRGGVEAVGFFKVSVVEARQLGGIAGLVSLEPV</sequence>
<comment type="caution">
    <text evidence="2">The sequence shown here is derived from an EMBL/GenBank/DDBJ whole genome shotgun (WGS) entry which is preliminary data.</text>
</comment>